<evidence type="ECO:0000313" key="2">
    <source>
        <dbReference type="EMBL" id="MBC5635802.1"/>
    </source>
</evidence>
<reference evidence="2" key="1">
    <citation type="submission" date="2020-08" db="EMBL/GenBank/DDBJ databases">
        <title>Genome public.</title>
        <authorList>
            <person name="Liu C."/>
            <person name="Sun Q."/>
        </authorList>
    </citation>
    <scope>NUCLEOTIDE SEQUENCE</scope>
    <source>
        <strain evidence="2">BX22</strain>
    </source>
</reference>
<feature type="transmembrane region" description="Helical" evidence="1">
    <location>
        <begin position="26"/>
        <end position="51"/>
    </location>
</feature>
<keyword evidence="1" id="KW-1133">Transmembrane helix</keyword>
<proteinExistence type="predicted"/>
<dbReference type="AlphaFoldDB" id="A0A923L3J0"/>
<keyword evidence="1" id="KW-0812">Transmembrane</keyword>
<sequence>MLMEYIWGINWINISQLQSFGISEEAFFTLFIFLGILGCYFIIRPIALILISLKSERLLNYILSGLAFIVIFFIVVLFIGDIEMLTYELFKISLQVLAIFGLVLCVMHVFKGMKQRRKKV</sequence>
<feature type="transmembrane region" description="Helical" evidence="1">
    <location>
        <begin position="58"/>
        <end position="80"/>
    </location>
</feature>
<feature type="transmembrane region" description="Helical" evidence="1">
    <location>
        <begin position="92"/>
        <end position="110"/>
    </location>
</feature>
<name>A0A923L3J0_9BACI</name>
<dbReference type="EMBL" id="JACOOL010000002">
    <property type="protein sequence ID" value="MBC5635802.1"/>
    <property type="molecule type" value="Genomic_DNA"/>
</dbReference>
<evidence type="ECO:0000256" key="1">
    <source>
        <dbReference type="SAM" id="Phobius"/>
    </source>
</evidence>
<protein>
    <submittedName>
        <fullName evidence="2">Uncharacterized protein</fullName>
    </submittedName>
</protein>
<keyword evidence="3" id="KW-1185">Reference proteome</keyword>
<accession>A0A923L3J0</accession>
<comment type="caution">
    <text evidence="2">The sequence shown here is derived from an EMBL/GenBank/DDBJ whole genome shotgun (WGS) entry which is preliminary data.</text>
</comment>
<organism evidence="2 3">
    <name type="scientific">Ornithinibacillus hominis</name>
    <dbReference type="NCBI Taxonomy" id="2763055"/>
    <lineage>
        <taxon>Bacteria</taxon>
        <taxon>Bacillati</taxon>
        <taxon>Bacillota</taxon>
        <taxon>Bacilli</taxon>
        <taxon>Bacillales</taxon>
        <taxon>Bacillaceae</taxon>
        <taxon>Ornithinibacillus</taxon>
    </lineage>
</organism>
<keyword evidence="1" id="KW-0472">Membrane</keyword>
<dbReference type="RefSeq" id="WP_186868522.1">
    <property type="nucleotide sequence ID" value="NZ_JACOOL010000002.1"/>
</dbReference>
<gene>
    <name evidence="2" type="ORF">H8S33_03080</name>
</gene>
<dbReference type="Proteomes" id="UP000637359">
    <property type="component" value="Unassembled WGS sequence"/>
</dbReference>
<evidence type="ECO:0000313" key="3">
    <source>
        <dbReference type="Proteomes" id="UP000637359"/>
    </source>
</evidence>